<name>A0A9D4YQG0_RHISA</name>
<gene>
    <name evidence="3" type="ORF">HPB52_016077</name>
</gene>
<dbReference type="Gene3D" id="3.10.50.10">
    <property type="match status" value="1"/>
</dbReference>
<reference evidence="3" key="2">
    <citation type="submission" date="2021-09" db="EMBL/GenBank/DDBJ databases">
        <authorList>
            <person name="Jia N."/>
            <person name="Wang J."/>
            <person name="Shi W."/>
            <person name="Du L."/>
            <person name="Sun Y."/>
            <person name="Zhan W."/>
            <person name="Jiang J."/>
            <person name="Wang Q."/>
            <person name="Zhang B."/>
            <person name="Ji P."/>
            <person name="Sakyi L.B."/>
            <person name="Cui X."/>
            <person name="Yuan T."/>
            <person name="Jiang B."/>
            <person name="Yang W."/>
            <person name="Lam T.T.-Y."/>
            <person name="Chang Q."/>
            <person name="Ding S."/>
            <person name="Wang X."/>
            <person name="Zhu J."/>
            <person name="Ruan X."/>
            <person name="Zhao L."/>
            <person name="Wei J."/>
            <person name="Que T."/>
            <person name="Du C."/>
            <person name="Cheng J."/>
            <person name="Dai P."/>
            <person name="Han X."/>
            <person name="Huang E."/>
            <person name="Gao Y."/>
            <person name="Liu J."/>
            <person name="Shao H."/>
            <person name="Ye R."/>
            <person name="Li L."/>
            <person name="Wei W."/>
            <person name="Wang X."/>
            <person name="Wang C."/>
            <person name="Huo Q."/>
            <person name="Li W."/>
            <person name="Guo W."/>
            <person name="Chen H."/>
            <person name="Chen S."/>
            <person name="Zhou L."/>
            <person name="Zhou L."/>
            <person name="Ni X."/>
            <person name="Tian J."/>
            <person name="Zhou Y."/>
            <person name="Sheng Y."/>
            <person name="Liu T."/>
            <person name="Pan Y."/>
            <person name="Xia L."/>
            <person name="Li J."/>
            <person name="Zhao F."/>
            <person name="Cao W."/>
        </authorList>
    </citation>
    <scope>NUCLEOTIDE SEQUENCE</scope>
    <source>
        <strain evidence="3">Rsan-2018</strain>
        <tissue evidence="3">Larvae</tissue>
    </source>
</reference>
<sequence>MTHACEQPRLVSGWVPATQRKYGLFLAVVGVTSLAAATLFAFAGMAQQHVRDGNIFDEEAMNDQGKSEEPSANLNLLCRFSARYRTGVYPYGVCTHFIYASVPNRPRPDSPHENKDVLYSYDPAAFKKFLHLRDLAADVRLLLSVDLDAMLRTGWSPRRLASDARVWLDRSGVDGLHLDGLDILPRNIRNVSEIVTALRKSFKRQYLLTVGIDRTQKIVEDELLNLLKLVDFASFSTSHIRHTDERTTLSNPYTKYENSTSGLFLSREVNHLAKLAARSPKSQVCFTLVLGGNQFQLRDSSEHGLGAPAKHVKDVSYSEICKREWSEVKYIEPAIGFYARSGKTWVGYDTEKTIAAKVDKDDVRGICSERHFPLVQSVKHAMRHYHRQAPAAES</sequence>
<dbReference type="SUPFAM" id="SSF54556">
    <property type="entry name" value="Chitinase insertion domain"/>
    <property type="match status" value="1"/>
</dbReference>
<feature type="domain" description="Chitinase II/V-like catalytic" evidence="2">
    <location>
        <begin position="84"/>
        <end position="373"/>
    </location>
</feature>
<comment type="caution">
    <text evidence="3">The sequence shown here is derived from an EMBL/GenBank/DDBJ whole genome shotgun (WGS) entry which is preliminary data.</text>
</comment>
<dbReference type="AlphaFoldDB" id="A0A9D4YQG0"/>
<feature type="transmembrane region" description="Helical" evidence="1">
    <location>
        <begin position="22"/>
        <end position="43"/>
    </location>
</feature>
<dbReference type="GO" id="GO:0006032">
    <property type="term" value="P:chitin catabolic process"/>
    <property type="evidence" value="ECO:0007669"/>
    <property type="project" value="TreeGrafter"/>
</dbReference>
<evidence type="ECO:0000313" key="3">
    <source>
        <dbReference type="EMBL" id="KAH7984000.1"/>
    </source>
</evidence>
<evidence type="ECO:0000256" key="1">
    <source>
        <dbReference type="SAM" id="Phobius"/>
    </source>
</evidence>
<organism evidence="3 4">
    <name type="scientific">Rhipicephalus sanguineus</name>
    <name type="common">Brown dog tick</name>
    <name type="synonym">Ixodes sanguineus</name>
    <dbReference type="NCBI Taxonomy" id="34632"/>
    <lineage>
        <taxon>Eukaryota</taxon>
        <taxon>Metazoa</taxon>
        <taxon>Ecdysozoa</taxon>
        <taxon>Arthropoda</taxon>
        <taxon>Chelicerata</taxon>
        <taxon>Arachnida</taxon>
        <taxon>Acari</taxon>
        <taxon>Parasitiformes</taxon>
        <taxon>Ixodida</taxon>
        <taxon>Ixodoidea</taxon>
        <taxon>Ixodidae</taxon>
        <taxon>Rhipicephalinae</taxon>
        <taxon>Rhipicephalus</taxon>
        <taxon>Rhipicephalus</taxon>
    </lineage>
</organism>
<dbReference type="InterPro" id="IPR050314">
    <property type="entry name" value="Glycosyl_Hydrlase_18"/>
</dbReference>
<dbReference type="PANTHER" id="PTHR11177:SF144">
    <property type="entry name" value="CHITINASE 5"/>
    <property type="match status" value="1"/>
</dbReference>
<keyword evidence="1" id="KW-0472">Membrane</keyword>
<dbReference type="Pfam" id="PF00704">
    <property type="entry name" value="Glyco_hydro_18"/>
    <property type="match status" value="1"/>
</dbReference>
<keyword evidence="1" id="KW-1133">Transmembrane helix</keyword>
<dbReference type="SUPFAM" id="SSF51445">
    <property type="entry name" value="(Trans)glycosidases"/>
    <property type="match status" value="1"/>
</dbReference>
<dbReference type="InterPro" id="IPR011583">
    <property type="entry name" value="Chitinase_II/V-like_cat"/>
</dbReference>
<keyword evidence="4" id="KW-1185">Reference proteome</keyword>
<evidence type="ECO:0000313" key="4">
    <source>
        <dbReference type="Proteomes" id="UP000821837"/>
    </source>
</evidence>
<proteinExistence type="predicted"/>
<dbReference type="Gene3D" id="3.20.20.80">
    <property type="entry name" value="Glycosidases"/>
    <property type="match status" value="1"/>
</dbReference>
<dbReference type="InterPro" id="IPR017853">
    <property type="entry name" value="GH"/>
</dbReference>
<dbReference type="GO" id="GO:0005975">
    <property type="term" value="P:carbohydrate metabolic process"/>
    <property type="evidence" value="ECO:0007669"/>
    <property type="project" value="InterPro"/>
</dbReference>
<dbReference type="GO" id="GO:0004568">
    <property type="term" value="F:chitinase activity"/>
    <property type="evidence" value="ECO:0007669"/>
    <property type="project" value="TreeGrafter"/>
</dbReference>
<accession>A0A9D4YQG0</accession>
<reference evidence="3" key="1">
    <citation type="journal article" date="2020" name="Cell">
        <title>Large-Scale Comparative Analyses of Tick Genomes Elucidate Their Genetic Diversity and Vector Capacities.</title>
        <authorList>
            <consortium name="Tick Genome and Microbiome Consortium (TIGMIC)"/>
            <person name="Jia N."/>
            <person name="Wang J."/>
            <person name="Shi W."/>
            <person name="Du L."/>
            <person name="Sun Y."/>
            <person name="Zhan W."/>
            <person name="Jiang J.F."/>
            <person name="Wang Q."/>
            <person name="Zhang B."/>
            <person name="Ji P."/>
            <person name="Bell-Sakyi L."/>
            <person name="Cui X.M."/>
            <person name="Yuan T.T."/>
            <person name="Jiang B.G."/>
            <person name="Yang W.F."/>
            <person name="Lam T.T."/>
            <person name="Chang Q.C."/>
            <person name="Ding S.J."/>
            <person name="Wang X.J."/>
            <person name="Zhu J.G."/>
            <person name="Ruan X.D."/>
            <person name="Zhao L."/>
            <person name="Wei J.T."/>
            <person name="Ye R.Z."/>
            <person name="Que T.C."/>
            <person name="Du C.H."/>
            <person name="Zhou Y.H."/>
            <person name="Cheng J.X."/>
            <person name="Dai P.F."/>
            <person name="Guo W.B."/>
            <person name="Han X.H."/>
            <person name="Huang E.J."/>
            <person name="Li L.F."/>
            <person name="Wei W."/>
            <person name="Gao Y.C."/>
            <person name="Liu J.Z."/>
            <person name="Shao H.Z."/>
            <person name="Wang X."/>
            <person name="Wang C.C."/>
            <person name="Yang T.C."/>
            <person name="Huo Q.B."/>
            <person name="Li W."/>
            <person name="Chen H.Y."/>
            <person name="Chen S.E."/>
            <person name="Zhou L.G."/>
            <person name="Ni X.B."/>
            <person name="Tian J.H."/>
            <person name="Sheng Y."/>
            <person name="Liu T."/>
            <person name="Pan Y.S."/>
            <person name="Xia L.Y."/>
            <person name="Li J."/>
            <person name="Zhao F."/>
            <person name="Cao W.C."/>
        </authorList>
    </citation>
    <scope>NUCLEOTIDE SEQUENCE</scope>
    <source>
        <strain evidence="3">Rsan-2018</strain>
    </source>
</reference>
<protein>
    <recommendedName>
        <fullName evidence="2">Chitinase II/V-like catalytic domain-containing protein</fullName>
    </recommendedName>
</protein>
<dbReference type="SMART" id="SM00636">
    <property type="entry name" value="Glyco_18"/>
    <property type="match status" value="1"/>
</dbReference>
<evidence type="ECO:0000259" key="2">
    <source>
        <dbReference type="SMART" id="SM00636"/>
    </source>
</evidence>
<dbReference type="PANTHER" id="PTHR11177">
    <property type="entry name" value="CHITINASE"/>
    <property type="match status" value="1"/>
</dbReference>
<dbReference type="InterPro" id="IPR001223">
    <property type="entry name" value="Glyco_hydro18_cat"/>
</dbReference>
<dbReference type="VEuPathDB" id="VectorBase:RSAN_056475"/>
<keyword evidence="1" id="KW-0812">Transmembrane</keyword>
<dbReference type="GO" id="GO:0008061">
    <property type="term" value="F:chitin binding"/>
    <property type="evidence" value="ECO:0007669"/>
    <property type="project" value="InterPro"/>
</dbReference>
<dbReference type="Proteomes" id="UP000821837">
    <property type="component" value="Chromosome 1"/>
</dbReference>
<dbReference type="EMBL" id="JABSTV010001245">
    <property type="protein sequence ID" value="KAH7984000.1"/>
    <property type="molecule type" value="Genomic_DNA"/>
</dbReference>
<dbReference type="GO" id="GO:0005576">
    <property type="term" value="C:extracellular region"/>
    <property type="evidence" value="ECO:0007669"/>
    <property type="project" value="TreeGrafter"/>
</dbReference>
<dbReference type="InterPro" id="IPR029070">
    <property type="entry name" value="Chitinase_insertion_sf"/>
</dbReference>